<proteinExistence type="predicted"/>
<name>A0A937FSV8_9BACT</name>
<comment type="caution">
    <text evidence="1">The sequence shown here is derived from an EMBL/GenBank/DDBJ whole genome shotgun (WGS) entry which is preliminary data.</text>
</comment>
<keyword evidence="2" id="KW-1185">Reference proteome</keyword>
<gene>
    <name evidence="1" type="ORF">JMN32_00925</name>
</gene>
<accession>A0A937FSV8</accession>
<organism evidence="1 2">
    <name type="scientific">Fulvivirga marina</name>
    <dbReference type="NCBI Taxonomy" id="2494733"/>
    <lineage>
        <taxon>Bacteria</taxon>
        <taxon>Pseudomonadati</taxon>
        <taxon>Bacteroidota</taxon>
        <taxon>Cytophagia</taxon>
        <taxon>Cytophagales</taxon>
        <taxon>Fulvivirgaceae</taxon>
        <taxon>Fulvivirga</taxon>
    </lineage>
</organism>
<reference evidence="1" key="1">
    <citation type="submission" date="2021-01" db="EMBL/GenBank/DDBJ databases">
        <title>Fulvivirga kasyanovii gen. nov., sp nov., a novel member of the phylum Bacteroidetes isolated from seawater in a mussel farm.</title>
        <authorList>
            <person name="Zhao L.-H."/>
            <person name="Wang Z.-J."/>
        </authorList>
    </citation>
    <scope>NUCLEOTIDE SEQUENCE</scope>
    <source>
        <strain evidence="1">29W222</strain>
    </source>
</reference>
<sequence length="48" mass="5375">MAKDKTSKRKKIASIDKLSTEVNSNSSPVCFANSNEIRNEFKDYGHKG</sequence>
<dbReference type="EMBL" id="JAEUGD010000002">
    <property type="protein sequence ID" value="MBL6444850.1"/>
    <property type="molecule type" value="Genomic_DNA"/>
</dbReference>
<dbReference type="AlphaFoldDB" id="A0A937FSV8"/>
<evidence type="ECO:0000313" key="1">
    <source>
        <dbReference type="EMBL" id="MBL6444850.1"/>
    </source>
</evidence>
<evidence type="ECO:0000313" key="2">
    <source>
        <dbReference type="Proteomes" id="UP000614216"/>
    </source>
</evidence>
<protein>
    <submittedName>
        <fullName evidence="1">Uncharacterized protein</fullName>
    </submittedName>
</protein>
<dbReference type="Proteomes" id="UP000614216">
    <property type="component" value="Unassembled WGS sequence"/>
</dbReference>
<dbReference type="RefSeq" id="WP_202854393.1">
    <property type="nucleotide sequence ID" value="NZ_JAEUGD010000002.1"/>
</dbReference>